<feature type="transmembrane region" description="Helical" evidence="1">
    <location>
        <begin position="50"/>
        <end position="73"/>
    </location>
</feature>
<sequence>MNERMGSLMTASNYMLRNFGIEMKNEGCRRTKKKKRGECLPKITGREKEIFFIVLLLLFLLLLLLLLLCWIQTDGQKKKERSNTWRGMCWTCFFLFFRISVFCYLSFMK</sequence>
<dbReference type="AlphaFoldDB" id="C9ZLH3"/>
<evidence type="ECO:0000313" key="3">
    <source>
        <dbReference type="Proteomes" id="UP000002316"/>
    </source>
</evidence>
<dbReference type="KEGG" id="tbg:TbgDal_III5240"/>
<protein>
    <submittedName>
        <fullName evidence="2">Uncharacterized protein</fullName>
    </submittedName>
</protein>
<keyword evidence="1" id="KW-0812">Transmembrane</keyword>
<feature type="transmembrane region" description="Helical" evidence="1">
    <location>
        <begin position="85"/>
        <end position="107"/>
    </location>
</feature>
<accession>C9ZLH3</accession>
<evidence type="ECO:0000256" key="1">
    <source>
        <dbReference type="SAM" id="Phobius"/>
    </source>
</evidence>
<dbReference type="EMBL" id="FN554966">
    <property type="protein sequence ID" value="CBH10182.1"/>
    <property type="molecule type" value="Genomic_DNA"/>
</dbReference>
<gene>
    <name evidence="2" type="ORF">TbgDal_III5240</name>
</gene>
<keyword evidence="1" id="KW-0472">Membrane</keyword>
<reference evidence="3" key="1">
    <citation type="journal article" date="2010" name="PLoS Negl. Trop. Dis.">
        <title>The genome sequence of Trypanosoma brucei gambiense, causative agent of chronic human african trypanosomiasis.</title>
        <authorList>
            <person name="Jackson A.P."/>
            <person name="Sanders M."/>
            <person name="Berry A."/>
            <person name="McQuillan J."/>
            <person name="Aslett M.A."/>
            <person name="Quail M.A."/>
            <person name="Chukualim B."/>
            <person name="Capewell P."/>
            <person name="MacLeod A."/>
            <person name="Melville S.E."/>
            <person name="Gibson W."/>
            <person name="Barry J.D."/>
            <person name="Berriman M."/>
            <person name="Hertz-Fowler C."/>
        </authorList>
    </citation>
    <scope>NUCLEOTIDE SEQUENCE [LARGE SCALE GENOMIC DNA]</scope>
    <source>
        <strain evidence="3">MHOM/CI/86/DAL972</strain>
    </source>
</reference>
<dbReference type="RefSeq" id="XP_011772472.1">
    <property type="nucleotide sequence ID" value="XM_011774170.1"/>
</dbReference>
<dbReference type="GeneID" id="23859331"/>
<proteinExistence type="predicted"/>
<name>C9ZLH3_TRYB9</name>
<dbReference type="Proteomes" id="UP000002316">
    <property type="component" value="Chromosome 3"/>
</dbReference>
<evidence type="ECO:0000313" key="2">
    <source>
        <dbReference type="EMBL" id="CBH10182.1"/>
    </source>
</evidence>
<organism evidence="2 3">
    <name type="scientific">Trypanosoma brucei gambiense (strain MHOM/CI/86/DAL972)</name>
    <dbReference type="NCBI Taxonomy" id="679716"/>
    <lineage>
        <taxon>Eukaryota</taxon>
        <taxon>Discoba</taxon>
        <taxon>Euglenozoa</taxon>
        <taxon>Kinetoplastea</taxon>
        <taxon>Metakinetoplastina</taxon>
        <taxon>Trypanosomatida</taxon>
        <taxon>Trypanosomatidae</taxon>
        <taxon>Trypanosoma</taxon>
    </lineage>
</organism>
<keyword evidence="1" id="KW-1133">Transmembrane helix</keyword>